<dbReference type="Proteomes" id="UP000189935">
    <property type="component" value="Chromosome I"/>
</dbReference>
<accession>A0A1M6IHI9</accession>
<evidence type="ECO:0000313" key="2">
    <source>
        <dbReference type="Proteomes" id="UP000189935"/>
    </source>
</evidence>
<reference evidence="1 2" key="1">
    <citation type="submission" date="2016-11" db="EMBL/GenBank/DDBJ databases">
        <authorList>
            <person name="Jaros S."/>
            <person name="Januszkiewicz K."/>
            <person name="Wedrychowicz H."/>
        </authorList>
    </citation>
    <scope>NUCLEOTIDE SEQUENCE [LARGE SCALE GENOMIC DNA]</scope>
    <source>
        <strain evidence="1 2">GAS499</strain>
    </source>
</reference>
<gene>
    <name evidence="1" type="ORF">SAMN05444159_0361</name>
</gene>
<dbReference type="EMBL" id="LT670844">
    <property type="protein sequence ID" value="SHJ33922.1"/>
    <property type="molecule type" value="Genomic_DNA"/>
</dbReference>
<sequence>MSTDDSDDPGDKLLRLLRDNQIDLNVVEGLRLVIAFRKIKDSTDRRVLIELAERLAK</sequence>
<dbReference type="AlphaFoldDB" id="A0A1M6IHI9"/>
<evidence type="ECO:0000313" key="1">
    <source>
        <dbReference type="EMBL" id="SHJ33922.1"/>
    </source>
</evidence>
<organism evidence="1 2">
    <name type="scientific">Bradyrhizobium lablabi</name>
    <dbReference type="NCBI Taxonomy" id="722472"/>
    <lineage>
        <taxon>Bacteria</taxon>
        <taxon>Pseudomonadati</taxon>
        <taxon>Pseudomonadota</taxon>
        <taxon>Alphaproteobacteria</taxon>
        <taxon>Hyphomicrobiales</taxon>
        <taxon>Nitrobacteraceae</taxon>
        <taxon>Bradyrhizobium</taxon>
    </lineage>
</organism>
<name>A0A1M6IHI9_9BRAD</name>
<protein>
    <submittedName>
        <fullName evidence="1">Uncharacterized protein</fullName>
    </submittedName>
</protein>
<dbReference type="RefSeq" id="WP_172841948.1">
    <property type="nucleotide sequence ID" value="NZ_LT670844.1"/>
</dbReference>
<proteinExistence type="predicted"/>